<protein>
    <recommendedName>
        <fullName evidence="3">DUF6535 domain-containing protein</fullName>
    </recommendedName>
</protein>
<keyword evidence="2" id="KW-0472">Membrane</keyword>
<dbReference type="AlphaFoldDB" id="A0A4R0RHQ5"/>
<dbReference type="STRING" id="92696.A0A4R0RHQ5"/>
<dbReference type="EMBL" id="RWJN01000310">
    <property type="protein sequence ID" value="TCD63278.1"/>
    <property type="molecule type" value="Genomic_DNA"/>
</dbReference>
<evidence type="ECO:0000259" key="3">
    <source>
        <dbReference type="Pfam" id="PF20153"/>
    </source>
</evidence>
<evidence type="ECO:0000256" key="1">
    <source>
        <dbReference type="SAM" id="MobiDB-lite"/>
    </source>
</evidence>
<keyword evidence="5" id="KW-1185">Reference proteome</keyword>
<dbReference type="Pfam" id="PF20153">
    <property type="entry name" value="DUF6535"/>
    <property type="match status" value="1"/>
</dbReference>
<comment type="caution">
    <text evidence="4">The sequence shown here is derived from an EMBL/GenBank/DDBJ whole genome shotgun (WGS) entry which is preliminary data.</text>
</comment>
<feature type="transmembrane region" description="Helical" evidence="2">
    <location>
        <begin position="207"/>
        <end position="227"/>
    </location>
</feature>
<accession>A0A4R0RHQ5</accession>
<feature type="transmembrane region" description="Helical" evidence="2">
    <location>
        <begin position="297"/>
        <end position="319"/>
    </location>
</feature>
<feature type="compositionally biased region" description="Basic and acidic residues" evidence="1">
    <location>
        <begin position="370"/>
        <end position="381"/>
    </location>
</feature>
<evidence type="ECO:0000313" key="5">
    <source>
        <dbReference type="Proteomes" id="UP000292702"/>
    </source>
</evidence>
<evidence type="ECO:0000256" key="2">
    <source>
        <dbReference type="SAM" id="Phobius"/>
    </source>
</evidence>
<organism evidence="4 5">
    <name type="scientific">Steccherinum ochraceum</name>
    <dbReference type="NCBI Taxonomy" id="92696"/>
    <lineage>
        <taxon>Eukaryota</taxon>
        <taxon>Fungi</taxon>
        <taxon>Dikarya</taxon>
        <taxon>Basidiomycota</taxon>
        <taxon>Agaricomycotina</taxon>
        <taxon>Agaricomycetes</taxon>
        <taxon>Polyporales</taxon>
        <taxon>Steccherinaceae</taxon>
        <taxon>Steccherinum</taxon>
    </lineage>
</organism>
<dbReference type="OrthoDB" id="3158308at2759"/>
<keyword evidence="2" id="KW-0812">Transmembrane</keyword>
<feature type="transmembrane region" description="Helical" evidence="2">
    <location>
        <begin position="143"/>
        <end position="165"/>
    </location>
</feature>
<feature type="region of interest" description="Disordered" evidence="1">
    <location>
        <begin position="353"/>
        <end position="381"/>
    </location>
</feature>
<feature type="domain" description="DUF6535" evidence="3">
    <location>
        <begin position="53"/>
        <end position="229"/>
    </location>
</feature>
<reference evidence="4 5" key="1">
    <citation type="submission" date="2018-11" db="EMBL/GenBank/DDBJ databases">
        <title>Genome assembly of Steccherinum ochraceum LE-BIN_3174, the white-rot fungus of the Steccherinaceae family (The Residual Polyporoid clade, Polyporales, Basidiomycota).</title>
        <authorList>
            <person name="Fedorova T.V."/>
            <person name="Glazunova O.A."/>
            <person name="Landesman E.O."/>
            <person name="Moiseenko K.V."/>
            <person name="Psurtseva N.V."/>
            <person name="Savinova O.S."/>
            <person name="Shakhova N.V."/>
            <person name="Tyazhelova T.V."/>
            <person name="Vasina D.V."/>
        </authorList>
    </citation>
    <scope>NUCLEOTIDE SEQUENCE [LARGE SCALE GENOMIC DNA]</scope>
    <source>
        <strain evidence="4 5">LE-BIN_3174</strain>
    </source>
</reference>
<name>A0A4R0RHQ5_9APHY</name>
<proteinExistence type="predicted"/>
<evidence type="ECO:0000313" key="4">
    <source>
        <dbReference type="EMBL" id="TCD63278.1"/>
    </source>
</evidence>
<keyword evidence="2" id="KW-1133">Transmembrane helix</keyword>
<feature type="transmembrane region" description="Helical" evidence="2">
    <location>
        <begin position="325"/>
        <end position="346"/>
    </location>
</feature>
<dbReference type="InterPro" id="IPR045338">
    <property type="entry name" value="DUF6535"/>
</dbReference>
<gene>
    <name evidence="4" type="ORF">EIP91_005768</name>
</gene>
<feature type="transmembrane region" description="Helical" evidence="2">
    <location>
        <begin position="233"/>
        <end position="259"/>
    </location>
</feature>
<sequence length="1185" mass="132025">MDTTPSQVQTGVPAATARPAVDHDQSVLKEILTTLQKSTIVPHDAVDKWVRFWNIYKREADEYDAEFLIKYKEDMNTSMIFSGLFSAVTATVASMTVSDLGPDPNQTTQVLLQNILLVLNHTSGPLPHAIALPTWQGPSVTVIWVQSLLYASLACSLFAALGAVLGTQWLSRYSSVGERGTLEDRCKERQTKLDGLTAWHFRRVLEALSVLLQVSLLLFGVAISGFMWTQQHIVAAVLIAVTGLGAIFYFSSIGLSIVYSDCPYYTPLTDALPRLYSFNSWAIRSASSLAIYSFKSIPTFIGSASISALGAFYVCVRTLTRLPYYIFALPVIMLVDLAATAIEFCLGKRPRRQDGRLPSGHRRGGTNSSHGDRSMTKSFRTEVHRRSSEGLGVLMWFPALVATNVKKRAVRFQTRSIAMTQDHSPATGALAWILETSTDPRIRVDALLLVAETEWPQTMIRSHLSSSMLDFLLQQMVLCFSQPVLEIPHMHLPTEASEQRVGRICAAFLFIYWELQILEGDVNDAWGREVGLAFCRQHEPLMHALRELAPSGASPARNEDQRALYLMFLTLNRHAVQVFDPVPIIRYAGTSTSTELLCARTLLYLAQASTGARWNALRQAALLDTIGSYQSNWYSTESKAICLSAYAVVLRYHFKGTSDLAREQLESHHGPACAEYLLGQVTGLLSWQLSGATTSEPSVVAVLDIQPGDQEQTVQFLRLSIPIFEDGILSLGFLQTTTASDWLLDVCSLLYAFVRHPVRLSQSSQRAPLPGDFIRVSIRDAISRGEPGYPAPHLTLQHIQLLAAFLRPCVRAAALEKGINTPTHASQLDHWTPRVLHILWLTDFLKQLHSFVEVNAGNADEEIWDAAADAYLLAARMICSSVHDVVMATHMNRDVIDADHIPSLVDINWSTFTGQDLIPTPASLRFYSAASCFIDALIKNPHATLVPTGGLPALMLHLRLLATQPARSLSNSQSVGHHVYVRDKTFIDHIFAAMPHEKDTWFNDVENDPTIRTWIHIIERWMIPHDTGSSWAESRAQDLSVRSLLACQRVHDTTDTVWDSDLDHVQRVAVIAVWHEWKEWCNADRALYDPNTLVVRTLDVLGVAAYNASEVEWYLRDLQSLLRDVQRRPWTEHWFGLEHMQAVSDTLVAKLAEVQEARKATHEQHLPVSMGDMGTVQDADGSLGG</sequence>
<dbReference type="Proteomes" id="UP000292702">
    <property type="component" value="Unassembled WGS sequence"/>
</dbReference>